<evidence type="ECO:0000256" key="3">
    <source>
        <dbReference type="ARBA" id="ARBA00023015"/>
    </source>
</evidence>
<dbReference type="SUPFAM" id="SSF63520">
    <property type="entry name" value="PTS-regulatory domain, PRD"/>
    <property type="match status" value="2"/>
</dbReference>
<dbReference type="STRING" id="1121298.SAMN05444401_0842"/>
<accession>A0A1M6BNM2</accession>
<organism evidence="8 9">
    <name type="scientific">Clostridium amylolyticum</name>
    <dbReference type="NCBI Taxonomy" id="1121298"/>
    <lineage>
        <taxon>Bacteria</taxon>
        <taxon>Bacillati</taxon>
        <taxon>Bacillota</taxon>
        <taxon>Clostridia</taxon>
        <taxon>Eubacteriales</taxon>
        <taxon>Clostridiaceae</taxon>
        <taxon>Clostridium</taxon>
    </lineage>
</organism>
<keyword evidence="2" id="KW-0677">Repeat</keyword>
<evidence type="ECO:0000256" key="4">
    <source>
        <dbReference type="ARBA" id="ARBA00023159"/>
    </source>
</evidence>
<dbReference type="InterPro" id="IPR011608">
    <property type="entry name" value="PRD"/>
</dbReference>
<keyword evidence="5" id="KW-0804">Transcription</keyword>
<dbReference type="GO" id="GO:0006355">
    <property type="term" value="P:regulation of DNA-templated transcription"/>
    <property type="evidence" value="ECO:0007669"/>
    <property type="project" value="InterPro"/>
</dbReference>
<dbReference type="Pfam" id="PF05043">
    <property type="entry name" value="Mga"/>
    <property type="match status" value="1"/>
</dbReference>
<dbReference type="InterPro" id="IPR036095">
    <property type="entry name" value="PTS_EIIB-like_sf"/>
</dbReference>
<reference evidence="8 9" key="1">
    <citation type="submission" date="2016-11" db="EMBL/GenBank/DDBJ databases">
        <authorList>
            <person name="Jaros S."/>
            <person name="Januszkiewicz K."/>
            <person name="Wedrychowicz H."/>
        </authorList>
    </citation>
    <scope>NUCLEOTIDE SEQUENCE [LARGE SCALE GENOMIC DNA]</scope>
    <source>
        <strain evidence="8 9">DSM 21864</strain>
    </source>
</reference>
<dbReference type="InterPro" id="IPR013011">
    <property type="entry name" value="PTS_EIIB_2"/>
</dbReference>
<dbReference type="Gene3D" id="1.10.10.10">
    <property type="entry name" value="Winged helix-like DNA-binding domain superfamily/Winged helix DNA-binding domain"/>
    <property type="match status" value="2"/>
</dbReference>
<evidence type="ECO:0000313" key="9">
    <source>
        <dbReference type="Proteomes" id="UP000184080"/>
    </source>
</evidence>
<proteinExistence type="predicted"/>
<evidence type="ECO:0000259" key="7">
    <source>
        <dbReference type="PROSITE" id="PS51372"/>
    </source>
</evidence>
<protein>
    <submittedName>
        <fullName evidence="8">Transcriptional antiterminator, BglG family</fullName>
    </submittedName>
</protein>
<dbReference type="Gene3D" id="3.40.50.2300">
    <property type="match status" value="1"/>
</dbReference>
<dbReference type="PROSITE" id="PS51099">
    <property type="entry name" value="PTS_EIIB_TYPE_2"/>
    <property type="match status" value="1"/>
</dbReference>
<dbReference type="SUPFAM" id="SSF52794">
    <property type="entry name" value="PTS system IIB component-like"/>
    <property type="match status" value="1"/>
</dbReference>
<dbReference type="PANTHER" id="PTHR30185:SF18">
    <property type="entry name" value="TRANSCRIPTIONAL REGULATOR MTLR"/>
    <property type="match status" value="1"/>
</dbReference>
<feature type="domain" description="PTS EIIB type-2" evidence="6">
    <location>
        <begin position="412"/>
        <end position="502"/>
    </location>
</feature>
<dbReference type="InterPro" id="IPR036390">
    <property type="entry name" value="WH_DNA-bd_sf"/>
</dbReference>
<evidence type="ECO:0000256" key="5">
    <source>
        <dbReference type="ARBA" id="ARBA00023163"/>
    </source>
</evidence>
<dbReference type="InterPro" id="IPR036388">
    <property type="entry name" value="WH-like_DNA-bd_sf"/>
</dbReference>
<dbReference type="InterPro" id="IPR013196">
    <property type="entry name" value="HTH_11"/>
</dbReference>
<dbReference type="Gene3D" id="1.10.1790.10">
    <property type="entry name" value="PRD domain"/>
    <property type="match status" value="2"/>
</dbReference>
<dbReference type="Pfam" id="PF00874">
    <property type="entry name" value="PRD"/>
    <property type="match status" value="2"/>
</dbReference>
<keyword evidence="9" id="KW-1185">Reference proteome</keyword>
<keyword evidence="1" id="KW-0808">Transferase</keyword>
<keyword evidence="3" id="KW-0805">Transcription regulation</keyword>
<evidence type="ECO:0000256" key="1">
    <source>
        <dbReference type="ARBA" id="ARBA00022679"/>
    </source>
</evidence>
<dbReference type="PROSITE" id="PS51372">
    <property type="entry name" value="PRD_2"/>
    <property type="match status" value="2"/>
</dbReference>
<dbReference type="GO" id="GO:0008982">
    <property type="term" value="F:protein-N(PI)-phosphohistidine-sugar phosphotransferase activity"/>
    <property type="evidence" value="ECO:0007669"/>
    <property type="project" value="InterPro"/>
</dbReference>
<feature type="domain" description="PRD" evidence="7">
    <location>
        <begin position="304"/>
        <end position="411"/>
    </location>
</feature>
<dbReference type="InterPro" id="IPR050661">
    <property type="entry name" value="BglG_antiterminators"/>
</dbReference>
<dbReference type="RefSeq" id="WP_073003932.1">
    <property type="nucleotide sequence ID" value="NZ_FQZO01000001.1"/>
</dbReference>
<dbReference type="Proteomes" id="UP000184080">
    <property type="component" value="Unassembled WGS sequence"/>
</dbReference>
<dbReference type="EMBL" id="FQZO01000001">
    <property type="protein sequence ID" value="SHI50351.1"/>
    <property type="molecule type" value="Genomic_DNA"/>
</dbReference>
<dbReference type="InterPro" id="IPR007737">
    <property type="entry name" value="Mga_HTH"/>
</dbReference>
<sequence>MSNNRILNIVNLLLKSDNYITIDTISKELEVSNKTIRNDLKLAEEWLKENDLKLIKKTGVGVTIEGERSSKLHTLNLIKSKNKKLIDFSPEARKLYLAMRLITSTENCRVYELANELYVSRATIHKDLLSLSPILDKHKIKLNRKNNNGISITGKERNLRNLLIELMLNDNGYETFINIIKNDAYQCDGSFVFSGIDYIDDEYKEFINLILHSGNKYINSLLFQPLVMVLLHLFVAFIRAKDHHNVNLSEEFMNELKYEPFYNEAKELTDLLSNKYNITFSELDIRYLQVYFISLQNNRTLNPENEKEAKTLTNEIISSLKDEFHLPFDKDETFKNSLYTHFYSAITRFRHGIKIDNPLMTEIKTLYKNTFNIMKKTSHIIEQRYNCQVSDDEIGYLALHLACSLESMKKPLKTVVVCHGGIGASNLLVRKLSTQIPEIQIVSQETFLSIHEADLNEIELIISTIDFNFTKDIPVLIINNLLFDYDITRIKDIIKSYYKKKNDPLNNIQDTVKK</sequence>
<feature type="domain" description="PRD" evidence="7">
    <location>
        <begin position="198"/>
        <end position="302"/>
    </location>
</feature>
<dbReference type="AlphaFoldDB" id="A0A1M6BNM2"/>
<evidence type="ECO:0000313" key="8">
    <source>
        <dbReference type="EMBL" id="SHI50351.1"/>
    </source>
</evidence>
<dbReference type="SUPFAM" id="SSF46785">
    <property type="entry name" value="Winged helix' DNA-binding domain"/>
    <property type="match status" value="1"/>
</dbReference>
<keyword evidence="4" id="KW-0010">Activator</keyword>
<name>A0A1M6BNM2_9CLOT</name>
<dbReference type="OrthoDB" id="3175596at2"/>
<dbReference type="PANTHER" id="PTHR30185">
    <property type="entry name" value="CRYPTIC BETA-GLUCOSIDE BGL OPERON ANTITERMINATOR"/>
    <property type="match status" value="1"/>
</dbReference>
<dbReference type="InterPro" id="IPR036634">
    <property type="entry name" value="PRD_sf"/>
</dbReference>
<dbReference type="Pfam" id="PF08279">
    <property type="entry name" value="HTH_11"/>
    <property type="match status" value="1"/>
</dbReference>
<gene>
    <name evidence="8" type="ORF">SAMN05444401_0842</name>
</gene>
<evidence type="ECO:0000259" key="6">
    <source>
        <dbReference type="PROSITE" id="PS51099"/>
    </source>
</evidence>
<evidence type="ECO:0000256" key="2">
    <source>
        <dbReference type="ARBA" id="ARBA00022737"/>
    </source>
</evidence>
<dbReference type="CDD" id="cd05568">
    <property type="entry name" value="PTS_IIB_bgl_like"/>
    <property type="match status" value="1"/>
</dbReference>
<dbReference type="GO" id="GO:0009401">
    <property type="term" value="P:phosphoenolpyruvate-dependent sugar phosphotransferase system"/>
    <property type="evidence" value="ECO:0007669"/>
    <property type="project" value="InterPro"/>
</dbReference>